<proteinExistence type="inferred from homology"/>
<reference evidence="4 5" key="1">
    <citation type="submission" date="2018-05" db="EMBL/GenBank/DDBJ databases">
        <title>Genomic Encyclopedia of Type Strains, Phase IV (KMG-IV): sequencing the most valuable type-strain genomes for metagenomic binning, comparative biology and taxonomic classification.</title>
        <authorList>
            <person name="Goeker M."/>
        </authorList>
    </citation>
    <scope>NUCLEOTIDE SEQUENCE [LARGE SCALE GENOMIC DNA]</scope>
    <source>
        <strain evidence="4 5">DSM 24995</strain>
    </source>
</reference>
<feature type="active site" description="Proton donor" evidence="3">
    <location>
        <position position="112"/>
    </location>
</feature>
<dbReference type="Pfam" id="PF02502">
    <property type="entry name" value="LacAB_rpiB"/>
    <property type="match status" value="1"/>
</dbReference>
<comment type="similarity">
    <text evidence="1">Belongs to the LacAB/RpiB family.</text>
</comment>
<dbReference type="AlphaFoldDB" id="A0A2V3Y1Q0"/>
<dbReference type="NCBIfam" id="TIGR00689">
    <property type="entry name" value="rpiB_lacA_lacB"/>
    <property type="match status" value="1"/>
</dbReference>
<protein>
    <submittedName>
        <fullName evidence="4">Ribose 5-phosphate isomerase B</fullName>
    </submittedName>
</protein>
<gene>
    <name evidence="4" type="ORF">DFR60_109205</name>
</gene>
<feature type="active site" description="Proton acceptor" evidence="3">
    <location>
        <position position="79"/>
    </location>
</feature>
<dbReference type="NCBIfam" id="TIGR01120">
    <property type="entry name" value="rpiB"/>
    <property type="match status" value="1"/>
</dbReference>
<evidence type="ECO:0000313" key="5">
    <source>
        <dbReference type="Proteomes" id="UP000248057"/>
    </source>
</evidence>
<accession>A0A2V3Y1Q0</accession>
<evidence type="ECO:0000256" key="3">
    <source>
        <dbReference type="PIRSR" id="PIRSR005384-1"/>
    </source>
</evidence>
<dbReference type="InterPro" id="IPR004785">
    <property type="entry name" value="RpiB"/>
</dbReference>
<dbReference type="InterPro" id="IPR051812">
    <property type="entry name" value="SPI_LacAB/RpiB"/>
</dbReference>
<dbReference type="SUPFAM" id="SSF89623">
    <property type="entry name" value="Ribose/Galactose isomerase RpiB/AlsB"/>
    <property type="match status" value="1"/>
</dbReference>
<dbReference type="GO" id="GO:0005975">
    <property type="term" value="P:carbohydrate metabolic process"/>
    <property type="evidence" value="ECO:0007669"/>
    <property type="project" value="InterPro"/>
</dbReference>
<evidence type="ECO:0000256" key="2">
    <source>
        <dbReference type="ARBA" id="ARBA00023235"/>
    </source>
</evidence>
<keyword evidence="2 4" id="KW-0413">Isomerase</keyword>
<dbReference type="Gene3D" id="3.40.1400.10">
    <property type="entry name" value="Sugar-phosphate isomerase, RpiB/LacA/LacB"/>
    <property type="match status" value="1"/>
</dbReference>
<organism evidence="4 5">
    <name type="scientific">Hungatella effluvii</name>
    <dbReference type="NCBI Taxonomy" id="1096246"/>
    <lineage>
        <taxon>Bacteria</taxon>
        <taxon>Bacillati</taxon>
        <taxon>Bacillota</taxon>
        <taxon>Clostridia</taxon>
        <taxon>Lachnospirales</taxon>
        <taxon>Lachnospiraceae</taxon>
        <taxon>Hungatella</taxon>
    </lineage>
</organism>
<evidence type="ECO:0000313" key="4">
    <source>
        <dbReference type="EMBL" id="PXX51801.1"/>
    </source>
</evidence>
<dbReference type="InterPro" id="IPR036569">
    <property type="entry name" value="RpiB_LacA_LacB_sf"/>
</dbReference>
<dbReference type="PANTHER" id="PTHR43732">
    <property type="entry name" value="RIBOSE 5-PHOSPHATE ISOMERASE-RELATED"/>
    <property type="match status" value="1"/>
</dbReference>
<dbReference type="Proteomes" id="UP000248057">
    <property type="component" value="Unassembled WGS sequence"/>
</dbReference>
<dbReference type="EMBL" id="QJKD01000009">
    <property type="protein sequence ID" value="PXX51801.1"/>
    <property type="molecule type" value="Genomic_DNA"/>
</dbReference>
<dbReference type="InterPro" id="IPR003500">
    <property type="entry name" value="RpiB_LacA_LacB"/>
</dbReference>
<dbReference type="NCBIfam" id="NF004051">
    <property type="entry name" value="PRK05571.1"/>
    <property type="match status" value="1"/>
</dbReference>
<evidence type="ECO:0000256" key="1">
    <source>
        <dbReference type="ARBA" id="ARBA00008754"/>
    </source>
</evidence>
<sequence length="162" mass="17339">MRNRIVNGERLDKGMRIGIGCDHGGYEMKEELKKRLTDGGHAVTDKGIYSVSEADYPDVAAEVAEGVAAGDYDCAVLVCGTGIGMSIAANKVNGIRAALVTDTFSARMAKEHNNANIITLGARTVGIELAWELVNAYLGAEFLGGKHLVRVEKIMRLEGKSE</sequence>
<comment type="caution">
    <text evidence="4">The sequence shown here is derived from an EMBL/GenBank/DDBJ whole genome shotgun (WGS) entry which is preliminary data.</text>
</comment>
<dbReference type="PANTHER" id="PTHR43732:SF1">
    <property type="entry name" value="RIBOSE 5-PHOSPHATE ISOMERASE"/>
    <property type="match status" value="1"/>
</dbReference>
<keyword evidence="5" id="KW-1185">Reference proteome</keyword>
<dbReference type="PIRSF" id="PIRSF005384">
    <property type="entry name" value="RpiB_LacA_B"/>
    <property type="match status" value="1"/>
</dbReference>
<dbReference type="GO" id="GO:0016861">
    <property type="term" value="F:intramolecular oxidoreductase activity, interconverting aldoses and ketoses"/>
    <property type="evidence" value="ECO:0007669"/>
    <property type="project" value="UniProtKB-ARBA"/>
</dbReference>
<name>A0A2V3Y1Q0_9FIRM</name>